<name>A0A9W8HFP3_9FUNG</name>
<dbReference type="Proteomes" id="UP001140217">
    <property type="component" value="Unassembled WGS sequence"/>
</dbReference>
<sequence>MHLRDLPNDILHQVFKEATRPTFGLVRHQWKHSLRLLTVCRRWRHVALSAVHSRVYFQYGSLAEVRSHARSGAGGEPESPRVLTNLGAVASAGCTNTVKTVSITIYYAETAAPGLDAALAMMRAGAERWRGAKALEVVLHAYPRASGEDEDGAAARHDDDAARICAALASMLPAVCQLDITESLQTRSTEKMLGGLASHFAGQLCGIHSQAPIALPPDCTLRRLRRAAISCSSVGDRRQPPRMDLTTLVSLEMARWPANHSWAPLAAGSGSTDIVFPSLEHLNVWYRERDAEEDAETWLWDETPWRIHFPKLKTMTVASDHNTCLLLRCMVLPPHMDKMHMDVPAPVLLSTPKTSLPHARGTERLELVVRESLLSVPPEAIPALVTRLEMRPPIGVDSMLALIRRLPRLATLMLWRLEFDDIQADISVPGPDEYCFVEPLSARIECLCLNARQEKQSVDMLVAVAKYLMLGVPTLADFRAPCIPRAAIMEFVDAYSAWHPHLSDIAFALDDSCLATLDPGSGKTTLSPVLFFF</sequence>
<gene>
    <name evidence="1" type="ORF">H4R18_000789</name>
</gene>
<dbReference type="EMBL" id="JANBUL010000017">
    <property type="protein sequence ID" value="KAJ2784975.1"/>
    <property type="molecule type" value="Genomic_DNA"/>
</dbReference>
<evidence type="ECO:0000313" key="1">
    <source>
        <dbReference type="EMBL" id="KAJ2784975.1"/>
    </source>
</evidence>
<dbReference type="AlphaFoldDB" id="A0A9W8HFP3"/>
<keyword evidence="2" id="KW-1185">Reference proteome</keyword>
<accession>A0A9W8HFP3</accession>
<organism evidence="1 2">
    <name type="scientific">Coemansia javaensis</name>
    <dbReference type="NCBI Taxonomy" id="2761396"/>
    <lineage>
        <taxon>Eukaryota</taxon>
        <taxon>Fungi</taxon>
        <taxon>Fungi incertae sedis</taxon>
        <taxon>Zoopagomycota</taxon>
        <taxon>Kickxellomycotina</taxon>
        <taxon>Kickxellomycetes</taxon>
        <taxon>Kickxellales</taxon>
        <taxon>Kickxellaceae</taxon>
        <taxon>Coemansia</taxon>
    </lineage>
</organism>
<comment type="caution">
    <text evidence="1">The sequence shown here is derived from an EMBL/GenBank/DDBJ whole genome shotgun (WGS) entry which is preliminary data.</text>
</comment>
<proteinExistence type="predicted"/>
<protein>
    <recommendedName>
        <fullName evidence="3">F-box domain-containing protein</fullName>
    </recommendedName>
</protein>
<evidence type="ECO:0008006" key="3">
    <source>
        <dbReference type="Google" id="ProtNLM"/>
    </source>
</evidence>
<evidence type="ECO:0000313" key="2">
    <source>
        <dbReference type="Proteomes" id="UP001140217"/>
    </source>
</evidence>
<reference evidence="1" key="1">
    <citation type="submission" date="2022-07" db="EMBL/GenBank/DDBJ databases">
        <title>Phylogenomic reconstructions and comparative analyses of Kickxellomycotina fungi.</title>
        <authorList>
            <person name="Reynolds N.K."/>
            <person name="Stajich J.E."/>
            <person name="Barry K."/>
            <person name="Grigoriev I.V."/>
            <person name="Crous P."/>
            <person name="Smith M.E."/>
        </authorList>
    </citation>
    <scope>NUCLEOTIDE SEQUENCE</scope>
    <source>
        <strain evidence="1">NBRC 105414</strain>
    </source>
</reference>